<keyword evidence="5 6" id="KW-0472">Membrane</keyword>
<feature type="domain" description="MacB-like periplasmic core" evidence="8">
    <location>
        <begin position="21"/>
        <end position="246"/>
    </location>
</feature>
<evidence type="ECO:0000256" key="4">
    <source>
        <dbReference type="ARBA" id="ARBA00022989"/>
    </source>
</evidence>
<evidence type="ECO:0000259" key="8">
    <source>
        <dbReference type="Pfam" id="PF12704"/>
    </source>
</evidence>
<evidence type="ECO:0000313" key="10">
    <source>
        <dbReference type="Proteomes" id="UP000294535"/>
    </source>
</evidence>
<evidence type="ECO:0000256" key="5">
    <source>
        <dbReference type="ARBA" id="ARBA00023136"/>
    </source>
</evidence>
<keyword evidence="10" id="KW-1185">Reference proteome</keyword>
<feature type="transmembrane region" description="Helical" evidence="6">
    <location>
        <begin position="729"/>
        <end position="751"/>
    </location>
</feature>
<keyword evidence="2" id="KW-1003">Cell membrane</keyword>
<dbReference type="InterPro" id="IPR003838">
    <property type="entry name" value="ABC3_permease_C"/>
</dbReference>
<dbReference type="EMBL" id="SNYF01000005">
    <property type="protein sequence ID" value="TDQ18495.1"/>
    <property type="molecule type" value="Genomic_DNA"/>
</dbReference>
<evidence type="ECO:0000313" key="9">
    <source>
        <dbReference type="EMBL" id="TDQ18495.1"/>
    </source>
</evidence>
<dbReference type="PANTHER" id="PTHR30572">
    <property type="entry name" value="MEMBRANE COMPONENT OF TRANSPORTER-RELATED"/>
    <property type="match status" value="1"/>
</dbReference>
<keyword evidence="4 6" id="KW-1133">Transmembrane helix</keyword>
<feature type="domain" description="MacB-like periplasmic core" evidence="8">
    <location>
        <begin position="444"/>
        <end position="648"/>
    </location>
</feature>
<comment type="subcellular location">
    <subcellularLocation>
        <location evidence="1">Cell membrane</location>
        <topology evidence="1">Multi-pass membrane protein</topology>
    </subcellularLocation>
</comment>
<feature type="transmembrane region" description="Helical" evidence="6">
    <location>
        <begin position="389"/>
        <end position="416"/>
    </location>
</feature>
<feature type="domain" description="ABC3 transporter permease C-terminal" evidence="7">
    <location>
        <begin position="300"/>
        <end position="413"/>
    </location>
</feature>
<dbReference type="RefSeq" id="WP_133551973.1">
    <property type="nucleotide sequence ID" value="NZ_SNYF01000005.1"/>
</dbReference>
<comment type="caution">
    <text evidence="9">The sequence shown here is derived from an EMBL/GenBank/DDBJ whole genome shotgun (WGS) entry which is preliminary data.</text>
</comment>
<feature type="transmembrane region" description="Helical" evidence="6">
    <location>
        <begin position="295"/>
        <end position="316"/>
    </location>
</feature>
<dbReference type="AlphaFoldDB" id="A0A4R6TA74"/>
<dbReference type="InterPro" id="IPR025857">
    <property type="entry name" value="MacB_PCD"/>
</dbReference>
<feature type="transmembrane region" description="Helical" evidence="6">
    <location>
        <begin position="350"/>
        <end position="369"/>
    </location>
</feature>
<evidence type="ECO:0000256" key="2">
    <source>
        <dbReference type="ARBA" id="ARBA00022475"/>
    </source>
</evidence>
<accession>A0A4R6TA74</accession>
<proteinExistence type="predicted"/>
<sequence>MFKNYFKIVFRNAKKHPMYVFINLFGLAIGMTVSILILLYVQFELSYDDYHPDKERIFRVSRAWFNPDGDISLHLGHTAPPFGPLIKSDFPEDVEVSARIFNFDPLIKSGENAFEETRFFFADPESFDVFSWEIVEGEGKSALSEADGLVITESTAKRYFGDSPAVGKDLLILLNGQEVTFQVRGVMKDMPENSHFHVDFLASMVPVVQFYGGLEAFMGNFGSNNFSTFIKLNEGLDYKDFEAKLPSLIDRHMGETQSGIPMSKGTQLFLWPITDIHLYSNLDSEIEPNGNIDYVYIYLAVAFFILLIACINFMNLSTARSSLRSMEVGLRKVMGADKGLLIRQFLGESFVMTIFSMVLALVLVYLFLPTFGDFTERPLSLNLIQSPEYLLLIFGIIAFVGLISGSYPALFLSGFMPAKVLKGAFKAGKAHERFRSVLVVGQFAISVMLIVAVLVVVNQLSFMQSKDLGFKKEDIVVLPSSGAITENYLIFKDRLENHPGVNSVTISSRVPSGRLLDSQGATAEVNGEMNQLNIRIADIHVGHNFLETYGIDLVAGRNFNFQLASDSTEAFILNETSVREIGWSSPEEAIGKQFLYGGRRGFVTGVMKDFHFESLHQPIVPIVFMISQDRNNQLSIKIDSEERDQVLAYLKEEWAQMRPDFPFEPLFVDEGFNRQYEAENRVKTIFTFFSVLAILISVLGLLGLVTFATEQRTREIGIRKVMGAETSNILLLLGRDFLKLVVLGFLLAIPISWFGMNKWLDDFAYHIGVHWTVFLWAGLLAGAIAAITITSQTIKAAWANPIKSIKSE</sequence>
<dbReference type="Pfam" id="PF02687">
    <property type="entry name" value="FtsX"/>
    <property type="match status" value="2"/>
</dbReference>
<dbReference type="PANTHER" id="PTHR30572:SF18">
    <property type="entry name" value="ABC-TYPE MACROLIDE FAMILY EXPORT SYSTEM PERMEASE COMPONENT 2"/>
    <property type="match status" value="1"/>
</dbReference>
<dbReference type="Proteomes" id="UP000294535">
    <property type="component" value="Unassembled WGS sequence"/>
</dbReference>
<feature type="transmembrane region" description="Helical" evidence="6">
    <location>
        <begin position="763"/>
        <end position="787"/>
    </location>
</feature>
<dbReference type="GO" id="GO:0022857">
    <property type="term" value="F:transmembrane transporter activity"/>
    <property type="evidence" value="ECO:0007669"/>
    <property type="project" value="TreeGrafter"/>
</dbReference>
<feature type="domain" description="ABC3 transporter permease C-terminal" evidence="7">
    <location>
        <begin position="688"/>
        <end position="801"/>
    </location>
</feature>
<dbReference type="Pfam" id="PF12704">
    <property type="entry name" value="MacB_PCD"/>
    <property type="match status" value="2"/>
</dbReference>
<gene>
    <name evidence="9" type="ORF">DFQ04_0297</name>
</gene>
<dbReference type="OrthoDB" id="5933722at2"/>
<name>A0A4R6TA74_9BACT</name>
<evidence type="ECO:0000256" key="3">
    <source>
        <dbReference type="ARBA" id="ARBA00022692"/>
    </source>
</evidence>
<feature type="transmembrane region" description="Helical" evidence="6">
    <location>
        <begin position="685"/>
        <end position="708"/>
    </location>
</feature>
<keyword evidence="3 6" id="KW-0812">Transmembrane</keyword>
<dbReference type="InterPro" id="IPR050250">
    <property type="entry name" value="Macrolide_Exporter_MacB"/>
</dbReference>
<feature type="transmembrane region" description="Helical" evidence="6">
    <location>
        <begin position="437"/>
        <end position="457"/>
    </location>
</feature>
<evidence type="ECO:0000256" key="1">
    <source>
        <dbReference type="ARBA" id="ARBA00004651"/>
    </source>
</evidence>
<evidence type="ECO:0000259" key="7">
    <source>
        <dbReference type="Pfam" id="PF02687"/>
    </source>
</evidence>
<reference evidence="9 10" key="1">
    <citation type="submission" date="2019-03" db="EMBL/GenBank/DDBJ databases">
        <title>Genomic Encyclopedia of Type Strains, Phase III (KMG-III): the genomes of soil and plant-associated and newly described type strains.</title>
        <authorList>
            <person name="Whitman W."/>
        </authorList>
    </citation>
    <scope>NUCLEOTIDE SEQUENCE [LARGE SCALE GENOMIC DNA]</scope>
    <source>
        <strain evidence="9 10">CECT 8446</strain>
    </source>
</reference>
<organism evidence="9 10">
    <name type="scientific">Algoriphagus boseongensis</name>
    <dbReference type="NCBI Taxonomy" id="1442587"/>
    <lineage>
        <taxon>Bacteria</taxon>
        <taxon>Pseudomonadati</taxon>
        <taxon>Bacteroidota</taxon>
        <taxon>Cytophagia</taxon>
        <taxon>Cytophagales</taxon>
        <taxon>Cyclobacteriaceae</taxon>
        <taxon>Algoriphagus</taxon>
    </lineage>
</organism>
<dbReference type="GO" id="GO:0005886">
    <property type="term" value="C:plasma membrane"/>
    <property type="evidence" value="ECO:0007669"/>
    <property type="project" value="UniProtKB-SubCell"/>
</dbReference>
<evidence type="ECO:0000256" key="6">
    <source>
        <dbReference type="SAM" id="Phobius"/>
    </source>
</evidence>
<protein>
    <submittedName>
        <fullName evidence="9">Putative ABC transport system permease protein</fullName>
    </submittedName>
</protein>
<feature type="transmembrane region" description="Helical" evidence="6">
    <location>
        <begin position="20"/>
        <end position="41"/>
    </location>
</feature>